<evidence type="ECO:0000313" key="5">
    <source>
        <dbReference type="EMBL" id="EFG74665.1"/>
    </source>
</evidence>
<evidence type="ECO:0000313" key="6">
    <source>
        <dbReference type="Proteomes" id="UP000003653"/>
    </source>
</evidence>
<evidence type="ECO:0000256" key="3">
    <source>
        <dbReference type="SAM" id="MobiDB-lite"/>
    </source>
</evidence>
<dbReference type="InterPro" id="IPR003726">
    <property type="entry name" value="HCY_dom"/>
</dbReference>
<dbReference type="HOGENOM" id="CLU_1904418_0_0_11"/>
<feature type="region of interest" description="Disordered" evidence="3">
    <location>
        <begin position="111"/>
        <end position="133"/>
    </location>
</feature>
<name>D5PH58_9MYCO</name>
<keyword evidence="1 5" id="KW-0489">Methyltransferase</keyword>
<organism evidence="5 6">
    <name type="scientific">Mycobacterium parascrofulaceum ATCC BAA-614</name>
    <dbReference type="NCBI Taxonomy" id="525368"/>
    <lineage>
        <taxon>Bacteria</taxon>
        <taxon>Bacillati</taxon>
        <taxon>Actinomycetota</taxon>
        <taxon>Actinomycetes</taxon>
        <taxon>Mycobacteriales</taxon>
        <taxon>Mycobacteriaceae</taxon>
        <taxon>Mycobacterium</taxon>
        <taxon>Mycobacterium simiae complex</taxon>
    </lineage>
</organism>
<proteinExistence type="predicted"/>
<dbReference type="PANTHER" id="PTHR11103:SF10">
    <property type="entry name" value="HOMOCYSTEINE S-METHYLTRANSFERASE 1-RELATED"/>
    <property type="match status" value="1"/>
</dbReference>
<evidence type="ECO:0000256" key="2">
    <source>
        <dbReference type="ARBA" id="ARBA00022679"/>
    </source>
</evidence>
<reference evidence="5 6" key="1">
    <citation type="submission" date="2010-04" db="EMBL/GenBank/DDBJ databases">
        <authorList>
            <person name="Muzny D."/>
            <person name="Qin X."/>
            <person name="Deng J."/>
            <person name="Jiang H."/>
            <person name="Liu Y."/>
            <person name="Qu J."/>
            <person name="Song X.-Z."/>
            <person name="Zhang L."/>
            <person name="Thornton R."/>
            <person name="Coyle M."/>
            <person name="Francisco L."/>
            <person name="Jackson L."/>
            <person name="Javaid M."/>
            <person name="Korchina V."/>
            <person name="Kovar C."/>
            <person name="Mata R."/>
            <person name="Mathew T."/>
            <person name="Ngo R."/>
            <person name="Nguyen L."/>
            <person name="Nguyen N."/>
            <person name="Okwuonu G."/>
            <person name="Ongeri F."/>
            <person name="Pham C."/>
            <person name="Simmons D."/>
            <person name="Wilczek-Boney K."/>
            <person name="Hale W."/>
            <person name="Jakkamsetti A."/>
            <person name="Pham P."/>
            <person name="Ruth R."/>
            <person name="San Lucas F."/>
            <person name="Warren J."/>
            <person name="Zhang J."/>
            <person name="Zhao Z."/>
            <person name="Zhou C."/>
            <person name="Zhu D."/>
            <person name="Lee S."/>
            <person name="Bess C."/>
            <person name="Blankenburg K."/>
            <person name="Forbes L."/>
            <person name="Fu Q."/>
            <person name="Gubbala S."/>
            <person name="Hirani K."/>
            <person name="Jayaseelan J.C."/>
            <person name="Lara F."/>
            <person name="Munidasa M."/>
            <person name="Palculict T."/>
            <person name="Patil S."/>
            <person name="Pu L.-L."/>
            <person name="Saada N."/>
            <person name="Tang L."/>
            <person name="Weissenberger G."/>
            <person name="Zhu Y."/>
            <person name="Hemphill L."/>
            <person name="Shang Y."/>
            <person name="Youmans B."/>
            <person name="Ayvaz T."/>
            <person name="Ross M."/>
            <person name="Santibanez J."/>
            <person name="Aqrawi P."/>
            <person name="Gross S."/>
            <person name="Joshi V."/>
            <person name="Fowler G."/>
            <person name="Nazareth L."/>
            <person name="Reid J."/>
            <person name="Worley K."/>
            <person name="Petrosino J."/>
            <person name="Highlander S."/>
            <person name="Gibbs R."/>
        </authorList>
    </citation>
    <scope>NUCLEOTIDE SEQUENCE [LARGE SCALE GENOMIC DNA]</scope>
    <source>
        <strain evidence="5 6">ATCC BAA-614</strain>
    </source>
</reference>
<dbReference type="InterPro" id="IPR036589">
    <property type="entry name" value="HCY_dom_sf"/>
</dbReference>
<protein>
    <submittedName>
        <fullName evidence="5">Homocysteine S-methyltransferase</fullName>
        <ecNumber evidence="5">2.1.1.10</ecNumber>
    </submittedName>
</protein>
<dbReference type="EC" id="2.1.1.10" evidence="5"/>
<keyword evidence="6" id="KW-1185">Reference proteome</keyword>
<dbReference type="GO" id="GO:0008168">
    <property type="term" value="F:methyltransferase activity"/>
    <property type="evidence" value="ECO:0007669"/>
    <property type="project" value="UniProtKB-KW"/>
</dbReference>
<dbReference type="GO" id="GO:0032259">
    <property type="term" value="P:methylation"/>
    <property type="evidence" value="ECO:0007669"/>
    <property type="project" value="UniProtKB-KW"/>
</dbReference>
<dbReference type="EMBL" id="ADNV01000353">
    <property type="protein sequence ID" value="EFG74665.1"/>
    <property type="molecule type" value="Genomic_DNA"/>
</dbReference>
<comment type="caution">
    <text evidence="5">The sequence shown here is derived from an EMBL/GenBank/DDBJ whole genome shotgun (WGS) entry which is preliminary data.</text>
</comment>
<evidence type="ECO:0000256" key="1">
    <source>
        <dbReference type="ARBA" id="ARBA00022603"/>
    </source>
</evidence>
<gene>
    <name evidence="5" type="primary">mmuM</name>
    <name evidence="5" type="ORF">HMPREF0591_5502</name>
</gene>
<keyword evidence="2 5" id="KW-0808">Transferase</keyword>
<dbReference type="eggNOG" id="COG2040">
    <property type="taxonomic scope" value="Bacteria"/>
</dbReference>
<dbReference type="SUPFAM" id="SSF82282">
    <property type="entry name" value="Homocysteine S-methyltransferase"/>
    <property type="match status" value="1"/>
</dbReference>
<accession>D5PH58</accession>
<sequence length="133" mass="14226">MELAPISESVLINDGGLATELEARGHDLSDPLWSARLLADDPHEIVAVHAAYFRAGATIAAAHAFRTARRAVGGRRGAHRRRLLPGAPGRHCGAAPSVHWRRKISEKLAVSSRSANVAKRSARKASGTPARCR</sequence>
<dbReference type="Proteomes" id="UP000003653">
    <property type="component" value="Unassembled WGS sequence"/>
</dbReference>
<dbReference type="PANTHER" id="PTHR11103">
    <property type="entry name" value="SLR1189 PROTEIN"/>
    <property type="match status" value="1"/>
</dbReference>
<feature type="domain" description="Hcy-binding" evidence="4">
    <location>
        <begin position="11"/>
        <end position="70"/>
    </location>
</feature>
<dbReference type="AlphaFoldDB" id="D5PH58"/>
<feature type="region of interest" description="Disordered" evidence="3">
    <location>
        <begin position="76"/>
        <end position="96"/>
    </location>
</feature>
<evidence type="ECO:0000259" key="4">
    <source>
        <dbReference type="Pfam" id="PF02574"/>
    </source>
</evidence>
<dbReference type="Gene3D" id="3.20.20.330">
    <property type="entry name" value="Homocysteine-binding-like domain"/>
    <property type="match status" value="1"/>
</dbReference>
<dbReference type="Pfam" id="PF02574">
    <property type="entry name" value="S-methyl_trans"/>
    <property type="match status" value="1"/>
</dbReference>